<dbReference type="PROSITE" id="PS50110">
    <property type="entry name" value="RESPONSE_REGULATORY"/>
    <property type="match status" value="1"/>
</dbReference>
<dbReference type="Gene3D" id="1.10.10.10">
    <property type="entry name" value="Winged helix-like DNA-binding domain superfamily/Winged helix DNA-binding domain"/>
    <property type="match status" value="1"/>
</dbReference>
<dbReference type="InterPro" id="IPR001867">
    <property type="entry name" value="OmpR/PhoB-type_DNA-bd"/>
</dbReference>
<evidence type="ECO:0000256" key="9">
    <source>
        <dbReference type="PROSITE-ProRule" id="PRU01091"/>
    </source>
</evidence>
<evidence type="ECO:0000256" key="4">
    <source>
        <dbReference type="ARBA" id="ARBA00023012"/>
    </source>
</evidence>
<dbReference type="Proteomes" id="UP000306393">
    <property type="component" value="Unassembled WGS sequence"/>
</dbReference>
<dbReference type="InterPro" id="IPR039420">
    <property type="entry name" value="WalR-like"/>
</dbReference>
<feature type="domain" description="OmpR/PhoB-type" evidence="11">
    <location>
        <begin position="124"/>
        <end position="218"/>
    </location>
</feature>
<dbReference type="CDD" id="cd00383">
    <property type="entry name" value="trans_reg_C"/>
    <property type="match status" value="1"/>
</dbReference>
<evidence type="ECO:0000259" key="10">
    <source>
        <dbReference type="PROSITE" id="PS50110"/>
    </source>
</evidence>
<proteinExistence type="predicted"/>
<evidence type="ECO:0000313" key="13">
    <source>
        <dbReference type="EMBL" id="TKJ92594.1"/>
    </source>
</evidence>
<dbReference type="AlphaFoldDB" id="A0A4U3FG84"/>
<evidence type="ECO:0000256" key="2">
    <source>
        <dbReference type="ARBA" id="ARBA00022490"/>
    </source>
</evidence>
<keyword evidence="4" id="KW-0902">Two-component regulatory system</keyword>
<dbReference type="OrthoDB" id="9802426at2"/>
<comment type="caution">
    <text evidence="13">The sequence shown here is derived from an EMBL/GenBank/DDBJ whole genome shotgun (WGS) entry which is preliminary data.</text>
</comment>
<evidence type="ECO:0000313" key="15">
    <source>
        <dbReference type="Proteomes" id="UP000661012"/>
    </source>
</evidence>
<dbReference type="SMART" id="SM00862">
    <property type="entry name" value="Trans_reg_C"/>
    <property type="match status" value="1"/>
</dbReference>
<dbReference type="InterPro" id="IPR011006">
    <property type="entry name" value="CheY-like_superfamily"/>
</dbReference>
<dbReference type="GO" id="GO:0005829">
    <property type="term" value="C:cytosol"/>
    <property type="evidence" value="ECO:0007669"/>
    <property type="project" value="TreeGrafter"/>
</dbReference>
<dbReference type="GO" id="GO:0000156">
    <property type="term" value="F:phosphorelay response regulator activity"/>
    <property type="evidence" value="ECO:0007669"/>
    <property type="project" value="TreeGrafter"/>
</dbReference>
<accession>A0A4U3FG84</accession>
<dbReference type="PANTHER" id="PTHR48111">
    <property type="entry name" value="REGULATOR OF RPOS"/>
    <property type="match status" value="1"/>
</dbReference>
<reference evidence="12 15" key="2">
    <citation type="journal article" date="2020" name="FEMS Microbiol. Ecol.">
        <title>Temporal dynamics of bacterial communities during seed development and maturation.</title>
        <authorList>
            <person name="Chesneau G."/>
            <person name="Torres-Cortes G."/>
            <person name="Briand M."/>
            <person name="Darrasse A."/>
            <person name="Preveaux A."/>
            <person name="Marais C."/>
            <person name="Jacques M.A."/>
            <person name="Shade A."/>
            <person name="Barret M."/>
        </authorList>
    </citation>
    <scope>NUCLEOTIDE SEQUENCE [LARGE SCALE GENOMIC DNA]</scope>
    <source>
        <strain evidence="12 15">CFBP13732</strain>
    </source>
</reference>
<dbReference type="Pfam" id="PF00072">
    <property type="entry name" value="Response_reg"/>
    <property type="match status" value="1"/>
</dbReference>
<dbReference type="CDD" id="cd17624">
    <property type="entry name" value="REC_OmpR_PmrA-like"/>
    <property type="match status" value="1"/>
</dbReference>
<dbReference type="EMBL" id="JACYNN010000035">
    <property type="protein sequence ID" value="MBD8109135.1"/>
    <property type="molecule type" value="Genomic_DNA"/>
</dbReference>
<dbReference type="Pfam" id="PF00486">
    <property type="entry name" value="Trans_reg_C"/>
    <property type="match status" value="1"/>
</dbReference>
<evidence type="ECO:0000256" key="5">
    <source>
        <dbReference type="ARBA" id="ARBA00023015"/>
    </source>
</evidence>
<keyword evidence="15" id="KW-1185">Reference proteome</keyword>
<dbReference type="Gene3D" id="6.10.250.690">
    <property type="match status" value="1"/>
</dbReference>
<dbReference type="GO" id="GO:0000976">
    <property type="term" value="F:transcription cis-regulatory region binding"/>
    <property type="evidence" value="ECO:0007669"/>
    <property type="project" value="TreeGrafter"/>
</dbReference>
<evidence type="ECO:0000256" key="8">
    <source>
        <dbReference type="PROSITE-ProRule" id="PRU00169"/>
    </source>
</evidence>
<evidence type="ECO:0000256" key="7">
    <source>
        <dbReference type="ARBA" id="ARBA00023163"/>
    </source>
</evidence>
<reference evidence="13 14" key="1">
    <citation type="journal article" date="2019" name="Sci. Rep.">
        <title>Differences in resource use lead to coexistence of seed-transmitted microbial populations.</title>
        <authorList>
            <person name="Torres-Cortes G."/>
            <person name="Garcia B.J."/>
            <person name="Compant S."/>
            <person name="Rezki S."/>
            <person name="Jones P."/>
            <person name="Preveaux A."/>
            <person name="Briand M."/>
            <person name="Roulet A."/>
            <person name="Bouchez O."/>
            <person name="Jacobson D."/>
            <person name="Barret M."/>
        </authorList>
    </citation>
    <scope>NUCLEOTIDE SEQUENCE [LARGE SCALE GENOMIC DNA]</scope>
    <source>
        <strain evidence="13 14">CFBP13511</strain>
    </source>
</reference>
<keyword evidence="3 8" id="KW-0597">Phosphoprotein</keyword>
<name>A0A4U3FG84_9GAMM</name>
<dbReference type="STRING" id="1219360.GCA_001571305_01643"/>
<dbReference type="Gene3D" id="3.40.50.2300">
    <property type="match status" value="1"/>
</dbReference>
<evidence type="ECO:0000313" key="12">
    <source>
        <dbReference type="EMBL" id="MBD8109135.1"/>
    </source>
</evidence>
<dbReference type="Proteomes" id="UP000661012">
    <property type="component" value="Unassembled WGS sequence"/>
</dbReference>
<feature type="DNA-binding region" description="OmpR/PhoB-type" evidence="9">
    <location>
        <begin position="124"/>
        <end position="218"/>
    </location>
</feature>
<dbReference type="NCBIfam" id="NF007663">
    <property type="entry name" value="PRK10336.1"/>
    <property type="match status" value="1"/>
</dbReference>
<keyword evidence="2" id="KW-0963">Cytoplasm</keyword>
<feature type="domain" description="Response regulatory" evidence="10">
    <location>
        <begin position="2"/>
        <end position="116"/>
    </location>
</feature>
<organism evidence="13 14">
    <name type="scientific">Erwinia persicina</name>
    <dbReference type="NCBI Taxonomy" id="55211"/>
    <lineage>
        <taxon>Bacteria</taxon>
        <taxon>Pseudomonadati</taxon>
        <taxon>Pseudomonadota</taxon>
        <taxon>Gammaproteobacteria</taxon>
        <taxon>Enterobacterales</taxon>
        <taxon>Erwiniaceae</taxon>
        <taxon>Erwinia</taxon>
    </lineage>
</organism>
<dbReference type="SUPFAM" id="SSF52172">
    <property type="entry name" value="CheY-like"/>
    <property type="match status" value="1"/>
</dbReference>
<evidence type="ECO:0000259" key="11">
    <source>
        <dbReference type="PROSITE" id="PS51755"/>
    </source>
</evidence>
<dbReference type="EMBL" id="QGAC01000005">
    <property type="protein sequence ID" value="TKJ92594.1"/>
    <property type="molecule type" value="Genomic_DNA"/>
</dbReference>
<dbReference type="InterPro" id="IPR001789">
    <property type="entry name" value="Sig_transdc_resp-reg_receiver"/>
</dbReference>
<evidence type="ECO:0000256" key="3">
    <source>
        <dbReference type="ARBA" id="ARBA00022553"/>
    </source>
</evidence>
<dbReference type="RefSeq" id="WP_137268983.1">
    <property type="nucleotide sequence ID" value="NZ_JACYNM010000036.1"/>
</dbReference>
<dbReference type="InterPro" id="IPR036388">
    <property type="entry name" value="WH-like_DNA-bd_sf"/>
</dbReference>
<gene>
    <name evidence="13" type="ORF">EpCFBP13511_07275</name>
    <name evidence="12" type="ORF">IFT93_22490</name>
</gene>
<dbReference type="GO" id="GO:0006355">
    <property type="term" value="P:regulation of DNA-templated transcription"/>
    <property type="evidence" value="ECO:0007669"/>
    <property type="project" value="InterPro"/>
</dbReference>
<keyword evidence="5" id="KW-0805">Transcription regulation</keyword>
<dbReference type="PANTHER" id="PTHR48111:SF35">
    <property type="entry name" value="TRANSCRIPTIONAL REGULATORY PROTEIN QSEB"/>
    <property type="match status" value="1"/>
</dbReference>
<comment type="subcellular location">
    <subcellularLocation>
        <location evidence="1">Cytoplasm</location>
    </subcellularLocation>
</comment>
<evidence type="ECO:0000256" key="1">
    <source>
        <dbReference type="ARBA" id="ARBA00004496"/>
    </source>
</evidence>
<keyword evidence="7" id="KW-0804">Transcription</keyword>
<dbReference type="GO" id="GO:0032993">
    <property type="term" value="C:protein-DNA complex"/>
    <property type="evidence" value="ECO:0007669"/>
    <property type="project" value="TreeGrafter"/>
</dbReference>
<sequence length="220" mass="24369">MRILLIEDDRLIGDGIKAGLSKLGFSIDWFTQGKEGLRALSAAPYDAVVLDLSLPEIDGLDILRQWRQQGQDEPVLILTARDALEQRINGLQMGADDYLCKPFALSEVAARLQALIRRRHGQLQPTLKHGGVIMEPGSHTVTLNGEPLVLKAREIALLELFLLNAGRVLTRSQLEDKLYGWDDEVSSNAVEVHIHHLRKKLGSEFIRTIHGVGYTLGAAP</sequence>
<dbReference type="PROSITE" id="PS51755">
    <property type="entry name" value="OMPR_PHOB"/>
    <property type="match status" value="1"/>
</dbReference>
<keyword evidence="6 9" id="KW-0238">DNA-binding</keyword>
<feature type="modified residue" description="4-aspartylphosphate" evidence="8">
    <location>
        <position position="51"/>
    </location>
</feature>
<evidence type="ECO:0000256" key="6">
    <source>
        <dbReference type="ARBA" id="ARBA00023125"/>
    </source>
</evidence>
<dbReference type="FunFam" id="3.40.50.2300:FF:000002">
    <property type="entry name" value="DNA-binding response regulator PhoP"/>
    <property type="match status" value="1"/>
</dbReference>
<evidence type="ECO:0000313" key="14">
    <source>
        <dbReference type="Proteomes" id="UP000306393"/>
    </source>
</evidence>
<protein>
    <submittedName>
        <fullName evidence="12 13">Response regulator</fullName>
    </submittedName>
</protein>
<dbReference type="SMART" id="SM00448">
    <property type="entry name" value="REC"/>
    <property type="match status" value="1"/>
</dbReference>